<sequence>MVVLGDCPADYEGEATATTQGDMMAKVFTPNVCGPSGGNIQLRSTDMFKSALTAALQLASGSREMGDKLQEAIRDDQANPADNADNADDINGPSGSSEDAYNNFRFLLEKLQETDAEVEANPMPPPPVGFTSFVHKADALLYTLSLEATVSDRQADLKAYGERVISCLSDQGVELKLADTMQVDMQKLSHDISLDLLNYPKTDQDHHITAEELISETNTGAGQHNAITTGWIPPLCDQKKRATLELEPDVLTTASCNQADPGPLVVLPVETLLRNAWNTDRYMKGTTDVNQSKPFLVEECSKAHLQRIRDLMRDDYSWAVIAMVALLSNESDHIGSWSESCPCHPLPRQAKGRRSSANKAAIQEAKNCPFRCCRAPELAVGQGLELLCVKMMSHAGPFNEYLARAPANKRSELASSWTTACSKLFGQISSKLGHWKELPWLLCPDLMNNIFTLDIDSDKYFCLPVLAFCYFTIWFVITMRQA</sequence>
<feature type="transmembrane region" description="Helical" evidence="2">
    <location>
        <begin position="460"/>
        <end position="477"/>
    </location>
</feature>
<accession>A0A9P1G393</accession>
<evidence type="ECO:0000313" key="5">
    <source>
        <dbReference type="Proteomes" id="UP001152797"/>
    </source>
</evidence>
<dbReference type="OrthoDB" id="10683156at2759"/>
<protein>
    <submittedName>
        <fullName evidence="3">Uncharacterized protein</fullName>
    </submittedName>
</protein>
<feature type="region of interest" description="Disordered" evidence="1">
    <location>
        <begin position="76"/>
        <end position="95"/>
    </location>
</feature>
<dbReference type="EMBL" id="CAMXCT020002179">
    <property type="protein sequence ID" value="CAL1149620.1"/>
    <property type="molecule type" value="Genomic_DNA"/>
</dbReference>
<evidence type="ECO:0000256" key="1">
    <source>
        <dbReference type="SAM" id="MobiDB-lite"/>
    </source>
</evidence>
<reference evidence="4" key="2">
    <citation type="submission" date="2024-04" db="EMBL/GenBank/DDBJ databases">
        <authorList>
            <person name="Chen Y."/>
            <person name="Shah S."/>
            <person name="Dougan E. K."/>
            <person name="Thang M."/>
            <person name="Chan C."/>
        </authorList>
    </citation>
    <scope>NUCLEOTIDE SEQUENCE [LARGE SCALE GENOMIC DNA]</scope>
</reference>
<evidence type="ECO:0000313" key="4">
    <source>
        <dbReference type="EMBL" id="CAL1149620.1"/>
    </source>
</evidence>
<proteinExistence type="predicted"/>
<dbReference type="Proteomes" id="UP001152797">
    <property type="component" value="Unassembled WGS sequence"/>
</dbReference>
<evidence type="ECO:0000313" key="3">
    <source>
        <dbReference type="EMBL" id="CAI3996245.1"/>
    </source>
</evidence>
<keyword evidence="2" id="KW-1133">Transmembrane helix</keyword>
<comment type="caution">
    <text evidence="3">The sequence shown here is derived from an EMBL/GenBank/DDBJ whole genome shotgun (WGS) entry which is preliminary data.</text>
</comment>
<dbReference type="AlphaFoldDB" id="A0A9P1G393"/>
<organism evidence="3">
    <name type="scientific">Cladocopium goreaui</name>
    <dbReference type="NCBI Taxonomy" id="2562237"/>
    <lineage>
        <taxon>Eukaryota</taxon>
        <taxon>Sar</taxon>
        <taxon>Alveolata</taxon>
        <taxon>Dinophyceae</taxon>
        <taxon>Suessiales</taxon>
        <taxon>Symbiodiniaceae</taxon>
        <taxon>Cladocopium</taxon>
    </lineage>
</organism>
<gene>
    <name evidence="3" type="ORF">C1SCF055_LOCUS22740</name>
</gene>
<keyword evidence="5" id="KW-1185">Reference proteome</keyword>
<reference evidence="3" key="1">
    <citation type="submission" date="2022-10" db="EMBL/GenBank/DDBJ databases">
        <authorList>
            <person name="Chen Y."/>
            <person name="Dougan E. K."/>
            <person name="Chan C."/>
            <person name="Rhodes N."/>
            <person name="Thang M."/>
        </authorList>
    </citation>
    <scope>NUCLEOTIDE SEQUENCE</scope>
</reference>
<evidence type="ECO:0000256" key="2">
    <source>
        <dbReference type="SAM" id="Phobius"/>
    </source>
</evidence>
<name>A0A9P1G393_9DINO</name>
<keyword evidence="2" id="KW-0812">Transmembrane</keyword>
<dbReference type="EMBL" id="CAMXCT030002179">
    <property type="protein sequence ID" value="CAL4783557.1"/>
    <property type="molecule type" value="Genomic_DNA"/>
</dbReference>
<keyword evidence="2" id="KW-0472">Membrane</keyword>
<dbReference type="EMBL" id="CAMXCT010002179">
    <property type="protein sequence ID" value="CAI3996245.1"/>
    <property type="molecule type" value="Genomic_DNA"/>
</dbReference>